<organism evidence="1 2">
    <name type="scientific">Paremcibacter congregatus</name>
    <dbReference type="NCBI Taxonomy" id="2043170"/>
    <lineage>
        <taxon>Bacteria</taxon>
        <taxon>Pseudomonadati</taxon>
        <taxon>Pseudomonadota</taxon>
        <taxon>Alphaproteobacteria</taxon>
        <taxon>Emcibacterales</taxon>
        <taxon>Emcibacteraceae</taxon>
        <taxon>Paremcibacter</taxon>
    </lineage>
</organism>
<dbReference type="Proteomes" id="UP000229730">
    <property type="component" value="Unassembled WGS sequence"/>
</dbReference>
<comment type="caution">
    <text evidence="1">The sequence shown here is derived from an EMBL/GenBank/DDBJ whole genome shotgun (WGS) entry which is preliminary data.</text>
</comment>
<keyword evidence="2" id="KW-1185">Reference proteome</keyword>
<reference evidence="1 2" key="1">
    <citation type="submission" date="2017-10" db="EMBL/GenBank/DDBJ databases">
        <title>Frigbacter circumglobatus gen. nov. sp. nov., isolated from sediment cultured in situ.</title>
        <authorList>
            <person name="Zhao Z."/>
        </authorList>
    </citation>
    <scope>NUCLEOTIDE SEQUENCE [LARGE SCALE GENOMIC DNA]</scope>
    <source>
        <strain evidence="1 2">ZYL</strain>
    </source>
</reference>
<dbReference type="RefSeq" id="WP_099471781.1">
    <property type="nucleotide sequence ID" value="NZ_CP041025.1"/>
</dbReference>
<name>A0A2G4YV65_9PROT</name>
<dbReference type="EMBL" id="PDEM01000009">
    <property type="protein sequence ID" value="PHZ86197.1"/>
    <property type="molecule type" value="Genomic_DNA"/>
</dbReference>
<evidence type="ECO:0000313" key="2">
    <source>
        <dbReference type="Proteomes" id="UP000229730"/>
    </source>
</evidence>
<protein>
    <recommendedName>
        <fullName evidence="3">OmpA-like domain-containing protein</fullName>
    </recommendedName>
</protein>
<proteinExistence type="predicted"/>
<evidence type="ECO:0008006" key="3">
    <source>
        <dbReference type="Google" id="ProtNLM"/>
    </source>
</evidence>
<dbReference type="AlphaFoldDB" id="A0A2G4YV65"/>
<gene>
    <name evidence="1" type="ORF">CRD36_05905</name>
</gene>
<sequence length="136" mass="15458">MFAAQATTSALAPDNEKIFLHADHLAEVKPLQLQFHKGIIQLSEENLAAIEQWAQQIKKYDIPVYIHSFSTLPTGVRDQTANDAHQEAVRIAFNRGLITKNLLEQMGIHKQRLILKAMGPDNVAYEDRITLTTRRR</sequence>
<evidence type="ECO:0000313" key="1">
    <source>
        <dbReference type="EMBL" id="PHZ86197.1"/>
    </source>
</evidence>
<dbReference type="InParanoid" id="A0A2G4YV65"/>
<accession>A0A2G4YV65</accession>
<dbReference type="OrthoDB" id="9857076at2"/>